<dbReference type="OrthoDB" id="516684at2"/>
<evidence type="ECO:0000313" key="3">
    <source>
        <dbReference type="EMBL" id="ACC82423.1"/>
    </source>
</evidence>
<dbReference type="Pfam" id="PF12204">
    <property type="entry name" value="DUF3598_N"/>
    <property type="match status" value="1"/>
</dbReference>
<evidence type="ECO:0000313" key="4">
    <source>
        <dbReference type="Proteomes" id="UP000001191"/>
    </source>
</evidence>
<dbReference type="InterPro" id="IPR022017">
    <property type="entry name" value="BFA1-like_DUF3598"/>
</dbReference>
<name>B2J6L8_NOSP7</name>
<evidence type="ECO:0000259" key="1">
    <source>
        <dbReference type="Pfam" id="PF12204"/>
    </source>
</evidence>
<dbReference type="PANTHER" id="PTHR33404:SF1">
    <property type="entry name" value="SLL0497 PROTEIN"/>
    <property type="match status" value="1"/>
</dbReference>
<dbReference type="eggNOG" id="ENOG502Z85V">
    <property type="taxonomic scope" value="Bacteria"/>
</dbReference>
<dbReference type="RefSeq" id="WP_012410390.1">
    <property type="nucleotide sequence ID" value="NC_010628.1"/>
</dbReference>
<evidence type="ECO:0000259" key="2">
    <source>
        <dbReference type="Pfam" id="PF21053"/>
    </source>
</evidence>
<reference evidence="5" key="1">
    <citation type="submission" date="2006-12" db="PDB data bank">
        <title>Crystal structure of hypothetical protein (ZP_00105914.2) from Nostoc punctiforme PCC 73102 at 1.75 A resolution.</title>
        <authorList>
            <consortium name="Joint Center for Structural Genomics (JCSG)"/>
        </authorList>
    </citation>
    <scope>X-RAY CRYSTALLOGRAPHY (1.75 ANGSTROMS)</scope>
</reference>
<dbReference type="GO" id="GO:0005886">
    <property type="term" value="C:plasma membrane"/>
    <property type="evidence" value="ECO:0007669"/>
    <property type="project" value="TreeGrafter"/>
</dbReference>
<keyword evidence="4" id="KW-1185">Reference proteome</keyword>
<reference evidence="3 4" key="3">
    <citation type="journal article" date="2013" name="Plant Physiol.">
        <title>A Nostoc punctiforme Sugar Transporter Necessary to Establish a Cyanobacterium-Plant Symbiosis.</title>
        <authorList>
            <person name="Ekman M."/>
            <person name="Picossi S."/>
            <person name="Campbell E.L."/>
            <person name="Meeks J.C."/>
            <person name="Flores E."/>
        </authorList>
    </citation>
    <scope>NUCLEOTIDE SEQUENCE [LARGE SCALE GENOMIC DNA]</scope>
    <source>
        <strain evidence="4">ATCC 29133 / PCC 73102</strain>
    </source>
</reference>
<evidence type="ECO:0007829" key="5">
    <source>
        <dbReference type="PDB" id="2O62"/>
    </source>
</evidence>
<dbReference type="AlphaFoldDB" id="B2J6L8"/>
<dbReference type="HOGENOM" id="CLU_1000544_0_0_3"/>
<dbReference type="Proteomes" id="UP000001191">
    <property type="component" value="Chromosome"/>
</dbReference>
<dbReference type="EvolutionaryTrace" id="B2J6L8"/>
<dbReference type="Gene3D" id="2.40.128.20">
    <property type="match status" value="2"/>
</dbReference>
<dbReference type="InterPro" id="IPR012674">
    <property type="entry name" value="Calycin"/>
</dbReference>
<dbReference type="SUPFAM" id="SSF50814">
    <property type="entry name" value="Lipocalins"/>
    <property type="match status" value="2"/>
</dbReference>
<dbReference type="STRING" id="63737.Npun_R4044"/>
<dbReference type="PhylomeDB" id="B2J6L8"/>
<dbReference type="InterPro" id="IPR048378">
    <property type="entry name" value="BFA1-like_C"/>
</dbReference>
<dbReference type="PANTHER" id="PTHR33404">
    <property type="entry name" value="CELL DIVISION TOPOLOGICAL SPECIFICITY FACTOR HOMOLOG, CHLOROPLASTIC"/>
    <property type="match status" value="1"/>
</dbReference>
<dbReference type="PDBsum" id="2O62"/>
<dbReference type="GO" id="GO:0000918">
    <property type="term" value="P:division septum site selection"/>
    <property type="evidence" value="ECO:0007669"/>
    <property type="project" value="TreeGrafter"/>
</dbReference>
<dbReference type="KEGG" id="npu:Npun_R4044"/>
<organism evidence="3 4">
    <name type="scientific">Nostoc punctiforme (strain ATCC 29133 / PCC 73102)</name>
    <dbReference type="NCBI Taxonomy" id="63737"/>
    <lineage>
        <taxon>Bacteria</taxon>
        <taxon>Bacillati</taxon>
        <taxon>Cyanobacteriota</taxon>
        <taxon>Cyanophyceae</taxon>
        <taxon>Nostocales</taxon>
        <taxon>Nostocaceae</taxon>
        <taxon>Nostoc</taxon>
    </lineage>
</organism>
<dbReference type="EMBL" id="CP001037">
    <property type="protein sequence ID" value="ACC82423.1"/>
    <property type="molecule type" value="Genomic_DNA"/>
</dbReference>
<keyword evidence="5" id="KW-0002">3D-structure</keyword>
<reference evidence="4" key="2">
    <citation type="submission" date="2008-04" db="EMBL/GenBank/DDBJ databases">
        <title>Complete sequence of chromosome of Nostoc punctiforme ATCC 29133.</title>
        <authorList>
            <consortium name="US DOE Joint Genome Institute"/>
            <person name="Copeland A."/>
            <person name="Lucas S."/>
            <person name="Lapidus A."/>
            <person name="Glavina del Rio T."/>
            <person name="Dalin E."/>
            <person name="Tice H."/>
            <person name="Pitluck S."/>
            <person name="Chain P."/>
            <person name="Malfatti S."/>
            <person name="Shin M."/>
            <person name="Vergez L."/>
            <person name="Schmutz J."/>
            <person name="Larimer F."/>
            <person name="Land M."/>
            <person name="Hauser L."/>
            <person name="Kyrpides N."/>
            <person name="Kim E."/>
            <person name="Meeks J.C."/>
            <person name="Elhai J."/>
            <person name="Campbell E.L."/>
            <person name="Thiel T."/>
            <person name="Longmire J."/>
            <person name="Potts M."/>
            <person name="Atlas R."/>
        </authorList>
    </citation>
    <scope>NUCLEOTIDE SEQUENCE [LARGE SCALE GENOMIC DNA]</scope>
    <source>
        <strain evidence="4">ATCC 29133 / PCC 73102</strain>
    </source>
</reference>
<dbReference type="EnsemblBacteria" id="ACC82423">
    <property type="protein sequence ID" value="ACC82423"/>
    <property type="gene ID" value="Npun_R4044"/>
</dbReference>
<gene>
    <name evidence="3" type="ordered locus">Npun_R4044</name>
</gene>
<dbReference type="SMR" id="B2J6L8"/>
<feature type="domain" description="Biogenesis factor required for ATP synthase 1-like C-terminal" evidence="2">
    <location>
        <begin position="133"/>
        <end position="269"/>
    </location>
</feature>
<sequence length="269" mass="30270">MKSQWECFLQNLGVWEGSFSNFSPEGTLLNDTSSRLCLEGLNNNQTVRLTLSRSGKDDVIREFRSVGGGLLFFENGSFSEGLIQLGPFSEFGGELAFVHENRRLRLVQLFDRNGHLNGLTLIREHLAGTPVAERPLLQINDLLGEWRGQAVTIYRDLRPPDIYSTTLKIQLDDAGRLMQSTSFGERTITSTATIKGSIVLFDQDPEKQVQVLLLPDGASATSPLKVQLRQPLFLEAGWLIQSDLRQRMIRSYNDKGEWVSLTLVTEERV</sequence>
<proteinExistence type="evidence at protein level"/>
<accession>B2J6L8</accession>
<protein>
    <submittedName>
        <fullName evidence="3">Uncharacterized protein</fullName>
    </submittedName>
</protein>
<dbReference type="Pfam" id="PF21053">
    <property type="entry name" value="BFA1_C"/>
    <property type="match status" value="1"/>
</dbReference>
<dbReference type="PDB" id="2O62">
    <property type="method" value="X-ray"/>
    <property type="resolution" value="1.75 A"/>
    <property type="chains" value="A/B=1-269"/>
</dbReference>
<feature type="domain" description="DUF3598" evidence="1">
    <location>
        <begin position="1"/>
        <end position="129"/>
    </location>
</feature>